<dbReference type="GO" id="GO:0071821">
    <property type="term" value="C:FANCM-MHF complex"/>
    <property type="evidence" value="ECO:0007669"/>
    <property type="project" value="InterPro"/>
</dbReference>
<dbReference type="PANTHER" id="PTHR22980">
    <property type="entry name" value="CORTISTATIN"/>
    <property type="match status" value="1"/>
</dbReference>
<dbReference type="InterPro" id="IPR029003">
    <property type="entry name" value="CENP-S/Mhf1"/>
</dbReference>
<dbReference type="GO" id="GO:0031297">
    <property type="term" value="P:replication fork processing"/>
    <property type="evidence" value="ECO:0007669"/>
    <property type="project" value="TreeGrafter"/>
</dbReference>
<evidence type="ECO:0000313" key="8">
    <source>
        <dbReference type="Proteomes" id="UP000053110"/>
    </source>
</evidence>
<evidence type="ECO:0000256" key="4">
    <source>
        <dbReference type="ARBA" id="ARBA00023204"/>
    </source>
</evidence>
<proteinExistence type="inferred from homology"/>
<evidence type="ECO:0000313" key="7">
    <source>
        <dbReference type="EMBL" id="SUZ13545.1"/>
    </source>
</evidence>
<name>A0A061HHM6_BLUGR</name>
<reference evidence="8" key="1">
    <citation type="journal article" date="2013" name="Nat. Genet.">
        <title>The wheat powdery mildew genome shows the unique evolution of an obligate biotroph.</title>
        <authorList>
            <person name="Wicker T."/>
            <person name="Oberhaensli S."/>
            <person name="Parlange F."/>
            <person name="Buchmann J.P."/>
            <person name="Shatalina M."/>
            <person name="Roffler S."/>
            <person name="Ben-David R."/>
            <person name="Dolezel J."/>
            <person name="Simkova H."/>
            <person name="Schulze-Lefert P."/>
            <person name="Spanu P.D."/>
            <person name="Bruggmann R."/>
            <person name="Amselem J."/>
            <person name="Quesneville H."/>
            <person name="Ver Loren van Themaat E."/>
            <person name="Paape T."/>
            <person name="Shimizu K.K."/>
            <person name="Keller B."/>
        </authorList>
    </citation>
    <scope>NUCLEOTIDE SEQUENCE [LARGE SCALE GENOMIC DNA]</scope>
    <source>
        <strain evidence="8">96224</strain>
    </source>
</reference>
<keyword evidence="3" id="KW-0238">DNA-binding</keyword>
<reference evidence="6" key="2">
    <citation type="submission" date="2013-01" db="EMBL/GenBank/DDBJ databases">
        <title>The wheat powdery mildew genome reveals unique evolution of an obligate biotroph.</title>
        <authorList>
            <person name="Oberhaensli S."/>
            <person name="Wicker T."/>
            <person name="Keller B."/>
        </authorList>
    </citation>
    <scope>NUCLEOTIDE SEQUENCE</scope>
    <source>
        <strain evidence="6">96224</strain>
    </source>
</reference>
<dbReference type="GO" id="GO:0003677">
    <property type="term" value="F:DNA binding"/>
    <property type="evidence" value="ECO:0007669"/>
    <property type="project" value="UniProtKB-KW"/>
</dbReference>
<dbReference type="EMBL" id="UIGY01000241">
    <property type="protein sequence ID" value="SUZ13545.1"/>
    <property type="molecule type" value="Genomic_DNA"/>
</dbReference>
<evidence type="ECO:0000256" key="2">
    <source>
        <dbReference type="ARBA" id="ARBA00022763"/>
    </source>
</evidence>
<dbReference type="Gene3D" id="1.10.20.10">
    <property type="entry name" value="Histone, subunit A"/>
    <property type="match status" value="1"/>
</dbReference>
<comment type="similarity">
    <text evidence="1">Belongs to the TAF9 family. CENP-S/MHF1 subfamily.</text>
</comment>
<evidence type="ECO:0000256" key="1">
    <source>
        <dbReference type="ARBA" id="ARBA00006612"/>
    </source>
</evidence>
<dbReference type="GO" id="GO:0000712">
    <property type="term" value="P:resolution of meiotic recombination intermediates"/>
    <property type="evidence" value="ECO:0007669"/>
    <property type="project" value="TreeGrafter"/>
</dbReference>
<dbReference type="HOGENOM" id="CLU_100369_2_2_1"/>
<dbReference type="InterPro" id="IPR009072">
    <property type="entry name" value="Histone-fold"/>
</dbReference>
<evidence type="ECO:0000313" key="6">
    <source>
        <dbReference type="EMBL" id="EPQ61859.1"/>
    </source>
</evidence>
<dbReference type="PANTHER" id="PTHR22980:SF0">
    <property type="entry name" value="CENTROMERE PROTEIN S"/>
    <property type="match status" value="1"/>
</dbReference>
<keyword evidence="2" id="KW-0227">DNA damage</keyword>
<dbReference type="AlphaFoldDB" id="A0A061HHM6"/>
<dbReference type="Proteomes" id="UP000053110">
    <property type="component" value="Unassembled WGS sequence"/>
</dbReference>
<dbReference type="EMBL" id="KE375212">
    <property type="protein sequence ID" value="EPQ61859.1"/>
    <property type="molecule type" value="Genomic_DNA"/>
</dbReference>
<evidence type="ECO:0000256" key="5">
    <source>
        <dbReference type="SAM" id="MobiDB-lite"/>
    </source>
</evidence>
<feature type="region of interest" description="Disordered" evidence="5">
    <location>
        <begin position="102"/>
        <end position="126"/>
    </location>
</feature>
<dbReference type="SUPFAM" id="SSF47113">
    <property type="entry name" value="Histone-fold"/>
    <property type="match status" value="1"/>
</dbReference>
<dbReference type="Pfam" id="PF15630">
    <property type="entry name" value="CENP-S"/>
    <property type="match status" value="1"/>
</dbReference>
<feature type="compositionally biased region" description="Basic and acidic residues" evidence="5">
    <location>
        <begin position="102"/>
        <end position="111"/>
    </location>
</feature>
<dbReference type="GO" id="GO:0006281">
    <property type="term" value="P:DNA repair"/>
    <property type="evidence" value="ECO:0007669"/>
    <property type="project" value="UniProtKB-KW"/>
</dbReference>
<gene>
    <name evidence="6" type="ORF">BGT96224_4523</name>
    <name evidence="7" type="ORF">BGT96224V2_LOCUS6701</name>
</gene>
<accession>A0A061HHM6</accession>
<dbReference type="OrthoDB" id="1872155at2759"/>
<feature type="compositionally biased region" description="Basic residues" evidence="5">
    <location>
        <begin position="115"/>
        <end position="126"/>
    </location>
</feature>
<dbReference type="GO" id="GO:0003682">
    <property type="term" value="F:chromatin binding"/>
    <property type="evidence" value="ECO:0007669"/>
    <property type="project" value="TreeGrafter"/>
</dbReference>
<dbReference type="GO" id="GO:0046982">
    <property type="term" value="F:protein heterodimerization activity"/>
    <property type="evidence" value="ECO:0007669"/>
    <property type="project" value="InterPro"/>
</dbReference>
<sequence>MADADADTLERLKASLWHKVGSLVSAETLELSRKHDMPISATPQFIGALTEMVWAQVESVSADVEAFARHAGRSVVGTEDVLLMARRNEALEGLLRRWIEEEAEREQDKPGAKSGVKRKGKATKRK</sequence>
<evidence type="ECO:0000256" key="3">
    <source>
        <dbReference type="ARBA" id="ARBA00023125"/>
    </source>
</evidence>
<reference evidence="7" key="3">
    <citation type="submission" date="2018-07" db="EMBL/GenBank/DDBJ databases">
        <authorList>
            <person name="Quirk P.G."/>
            <person name="Krulwich T.A."/>
        </authorList>
    </citation>
    <scope>NUCLEOTIDE SEQUENCE</scope>
    <source>
        <strain evidence="7">96224</strain>
    </source>
</reference>
<protein>
    <submittedName>
        <fullName evidence="7">Bgt-4523</fullName>
    </submittedName>
</protein>
<keyword evidence="4" id="KW-0234">DNA repair</keyword>
<organism evidence="7">
    <name type="scientific">Blumeria graminis f. sp. tritici 96224</name>
    <dbReference type="NCBI Taxonomy" id="1268274"/>
    <lineage>
        <taxon>Eukaryota</taxon>
        <taxon>Fungi</taxon>
        <taxon>Dikarya</taxon>
        <taxon>Ascomycota</taxon>
        <taxon>Pezizomycotina</taxon>
        <taxon>Leotiomycetes</taxon>
        <taxon>Erysiphales</taxon>
        <taxon>Erysiphaceae</taxon>
        <taxon>Blumeria</taxon>
    </lineage>
</organism>
<dbReference type="CDD" id="cd22919">
    <property type="entry name" value="HFD_CENP-S"/>
    <property type="match status" value="1"/>
</dbReference>